<reference evidence="3 4" key="1">
    <citation type="submission" date="2018-05" db="EMBL/GenBank/DDBJ databases">
        <title>Streptomyces venezuelae.</title>
        <authorList>
            <person name="Kim W."/>
            <person name="Lee N."/>
            <person name="Cho B.-K."/>
        </authorList>
    </citation>
    <scope>NUCLEOTIDE SEQUENCE [LARGE SCALE GENOMIC DNA]</scope>
    <source>
        <strain evidence="3 4">ATCC 21782</strain>
    </source>
</reference>
<evidence type="ECO:0000313" key="4">
    <source>
        <dbReference type="Proteomes" id="UP000325211"/>
    </source>
</evidence>
<dbReference type="SUPFAM" id="SSF50370">
    <property type="entry name" value="Ricin B-like lectins"/>
    <property type="match status" value="1"/>
</dbReference>
<dbReference type="SMART" id="SM00458">
    <property type="entry name" value="RICIN"/>
    <property type="match status" value="1"/>
</dbReference>
<protein>
    <recommendedName>
        <fullName evidence="2">Ricin B lectin domain-containing protein</fullName>
    </recommendedName>
</protein>
<dbReference type="EMBL" id="CP029190">
    <property type="protein sequence ID" value="QES48728.1"/>
    <property type="molecule type" value="Genomic_DNA"/>
</dbReference>
<dbReference type="Gene3D" id="2.80.10.50">
    <property type="match status" value="3"/>
</dbReference>
<dbReference type="OrthoDB" id="4273937at2"/>
<evidence type="ECO:0000259" key="2">
    <source>
        <dbReference type="SMART" id="SM00458"/>
    </source>
</evidence>
<dbReference type="PROSITE" id="PS50231">
    <property type="entry name" value="RICIN_B_LECTIN"/>
    <property type="match status" value="1"/>
</dbReference>
<sequence length="220" mass="23906">MISSVRPSRGKRLLQDSSARIHSSPHFSSRKSAPALPPDTVCTARPEARIDPVNVRFKYGATTVAAFGLVMALPNVSFAANPDTLVQNSSLWGKLKCLEIENSSSSNGARAQIWDCNGQPGAVWRFNRNSDGSYYVVNNKSGKCLEIADSRKDNGAPAQQWACAGIATQRWFFQFGHIVNANSGKLLETNNGSSANGARVQQWSQAPNDPLYQQWSFGTG</sequence>
<dbReference type="InterPro" id="IPR035992">
    <property type="entry name" value="Ricin_B-like_lectins"/>
</dbReference>
<gene>
    <name evidence="3" type="ORF">DEJ50_13730</name>
</gene>
<evidence type="ECO:0000313" key="3">
    <source>
        <dbReference type="EMBL" id="QES48728.1"/>
    </source>
</evidence>
<feature type="region of interest" description="Disordered" evidence="1">
    <location>
        <begin position="1"/>
        <end position="39"/>
    </location>
</feature>
<dbReference type="Pfam" id="PF14200">
    <property type="entry name" value="RicinB_lectin_2"/>
    <property type="match status" value="1"/>
</dbReference>
<accession>A0A5P2D3W9</accession>
<organism evidence="3 4">
    <name type="scientific">Streptomyces venezuelae</name>
    <dbReference type="NCBI Taxonomy" id="54571"/>
    <lineage>
        <taxon>Bacteria</taxon>
        <taxon>Bacillati</taxon>
        <taxon>Actinomycetota</taxon>
        <taxon>Actinomycetes</taxon>
        <taxon>Kitasatosporales</taxon>
        <taxon>Streptomycetaceae</taxon>
        <taxon>Streptomyces</taxon>
    </lineage>
</organism>
<proteinExistence type="predicted"/>
<feature type="compositionally biased region" description="Polar residues" evidence="1">
    <location>
        <begin position="15"/>
        <end position="31"/>
    </location>
</feature>
<dbReference type="CDD" id="cd00161">
    <property type="entry name" value="beta-trefoil_Ricin-like"/>
    <property type="match status" value="1"/>
</dbReference>
<dbReference type="InterPro" id="IPR000772">
    <property type="entry name" value="Ricin_B_lectin"/>
</dbReference>
<evidence type="ECO:0000256" key="1">
    <source>
        <dbReference type="SAM" id="MobiDB-lite"/>
    </source>
</evidence>
<name>A0A5P2D3W9_STRVZ</name>
<dbReference type="AlphaFoldDB" id="A0A5P2D3W9"/>
<dbReference type="Proteomes" id="UP000325211">
    <property type="component" value="Chromosome"/>
</dbReference>
<feature type="domain" description="Ricin B lectin" evidence="2">
    <location>
        <begin position="83"/>
        <end position="218"/>
    </location>
</feature>